<accession>A0A6C0C2B0</accession>
<keyword evidence="1" id="KW-1133">Transmembrane helix</keyword>
<keyword evidence="1" id="KW-0472">Membrane</keyword>
<protein>
    <submittedName>
        <fullName evidence="2">Uncharacterized protein</fullName>
    </submittedName>
</protein>
<evidence type="ECO:0000313" key="2">
    <source>
        <dbReference type="EMBL" id="QHS97798.1"/>
    </source>
</evidence>
<keyword evidence="1" id="KW-0812">Transmembrane</keyword>
<proteinExistence type="predicted"/>
<evidence type="ECO:0000256" key="1">
    <source>
        <dbReference type="SAM" id="Phobius"/>
    </source>
</evidence>
<name>A0A6C0C2B0_9ZZZZ</name>
<feature type="transmembrane region" description="Helical" evidence="1">
    <location>
        <begin position="215"/>
        <end position="235"/>
    </location>
</feature>
<organism evidence="2">
    <name type="scientific">viral metagenome</name>
    <dbReference type="NCBI Taxonomy" id="1070528"/>
    <lineage>
        <taxon>unclassified sequences</taxon>
        <taxon>metagenomes</taxon>
        <taxon>organismal metagenomes</taxon>
    </lineage>
</organism>
<reference evidence="2" key="1">
    <citation type="journal article" date="2020" name="Nature">
        <title>Giant virus diversity and host interactions through global metagenomics.</title>
        <authorList>
            <person name="Schulz F."/>
            <person name="Roux S."/>
            <person name="Paez-Espino D."/>
            <person name="Jungbluth S."/>
            <person name="Walsh D.A."/>
            <person name="Denef V.J."/>
            <person name="McMahon K.D."/>
            <person name="Konstantinidis K.T."/>
            <person name="Eloe-Fadrosh E.A."/>
            <person name="Kyrpides N.C."/>
            <person name="Woyke T."/>
        </authorList>
    </citation>
    <scope>NUCLEOTIDE SEQUENCE</scope>
    <source>
        <strain evidence="2">GVMAG-M-3300020182-33</strain>
    </source>
</reference>
<sequence>MTVSVCLIGATTELEYAQCSTALRRSWLEHQQDLHLKIMRVPCANETPGWKGCWACHRMAAELAVSHQWPIYLFLESKARPAIRFDWQQVLRIAAYLEQNPNRLVVNLSILPWPFKGRPRKKLTRDIYENHTAQMNGTTALLCTTTFGERLLAMQPVLPIDLQLANARISQLIAYPAPFQRNAAASTTTPPLLFARHLRSPLGYFITEEIDARPMHALLIALLVIVGAVVVAWGARRYTTRRATA</sequence>
<dbReference type="EMBL" id="MN739304">
    <property type="protein sequence ID" value="QHS97798.1"/>
    <property type="molecule type" value="Genomic_DNA"/>
</dbReference>
<dbReference type="AlphaFoldDB" id="A0A6C0C2B0"/>